<comment type="caution">
    <text evidence="3">The sequence shown here is derived from an EMBL/GenBank/DDBJ whole genome shotgun (WGS) entry which is preliminary data.</text>
</comment>
<dbReference type="AlphaFoldDB" id="A0A4Q8AGQ2"/>
<dbReference type="Proteomes" id="UP000292685">
    <property type="component" value="Unassembled WGS sequence"/>
</dbReference>
<gene>
    <name evidence="3" type="ORF">EV380_2540</name>
</gene>
<name>A0A4Q8AGQ2_9MICC</name>
<feature type="region of interest" description="Disordered" evidence="1">
    <location>
        <begin position="14"/>
        <end position="60"/>
    </location>
</feature>
<reference evidence="3 4" key="1">
    <citation type="submission" date="2019-02" db="EMBL/GenBank/DDBJ databases">
        <title>Sequencing the genomes of 1000 actinobacteria strains.</title>
        <authorList>
            <person name="Klenk H.-P."/>
        </authorList>
    </citation>
    <scope>NUCLEOTIDE SEQUENCE [LARGE SCALE GENOMIC DNA]</scope>
    <source>
        <strain evidence="3 4">DSM 17364</strain>
    </source>
</reference>
<feature type="compositionally biased region" description="Low complexity" evidence="1">
    <location>
        <begin position="25"/>
        <end position="60"/>
    </location>
</feature>
<protein>
    <submittedName>
        <fullName evidence="3">Immunoglobulin-like protein involved in spore germination</fullName>
    </submittedName>
</protein>
<evidence type="ECO:0000313" key="3">
    <source>
        <dbReference type="EMBL" id="RZU62935.1"/>
    </source>
</evidence>
<proteinExistence type="predicted"/>
<evidence type="ECO:0000313" key="4">
    <source>
        <dbReference type="Proteomes" id="UP000292685"/>
    </source>
</evidence>
<dbReference type="EMBL" id="SHLA01000001">
    <property type="protein sequence ID" value="RZU62935.1"/>
    <property type="molecule type" value="Genomic_DNA"/>
</dbReference>
<feature type="domain" description="Bacterial spore germination immunoglobulin-like" evidence="2">
    <location>
        <begin position="141"/>
        <end position="224"/>
    </location>
</feature>
<organism evidence="3 4">
    <name type="scientific">Zhihengliuella halotolerans</name>
    <dbReference type="NCBI Taxonomy" id="370736"/>
    <lineage>
        <taxon>Bacteria</taxon>
        <taxon>Bacillati</taxon>
        <taxon>Actinomycetota</taxon>
        <taxon>Actinomycetes</taxon>
        <taxon>Micrococcales</taxon>
        <taxon>Micrococcaceae</taxon>
        <taxon>Zhihengliuella</taxon>
    </lineage>
</organism>
<keyword evidence="4" id="KW-1185">Reference proteome</keyword>
<accession>A0A4Q8AGQ2</accession>
<sequence length="237" mass="23380">MAAVCIGLLSACSPGDPSVPTGTGSAPAETTTPGSPSATATPQPSVTPTDAPSASLPAEEAASVVYPAPGESDFVDPESAVGGFTADYAEFAAPEISDYMQGDSRSGEFEVSAGGNRVTTVLVRQMSDDAWYVIGSTTPDIQVAEPVSGAAISSPVTVGGEAVAFEGNVVVQVRGVDGDVLGQEPVTGSGGPDLGPFSGDIAFTDPGSGQGAVLFLTYSAMDGSLEQVVAVPVGFGG</sequence>
<dbReference type="InterPro" id="IPR018911">
    <property type="entry name" value="Gmad2_Ig-like_dom"/>
</dbReference>
<evidence type="ECO:0000259" key="2">
    <source>
        <dbReference type="Pfam" id="PF10648"/>
    </source>
</evidence>
<dbReference type="Pfam" id="PF10648">
    <property type="entry name" value="Gmad2"/>
    <property type="match status" value="1"/>
</dbReference>
<evidence type="ECO:0000256" key="1">
    <source>
        <dbReference type="SAM" id="MobiDB-lite"/>
    </source>
</evidence>